<comment type="caution">
    <text evidence="5">The sequence shown here is derived from an EMBL/GenBank/DDBJ whole genome shotgun (WGS) entry which is preliminary data.</text>
</comment>
<gene>
    <name evidence="5" type="ORF">AHMF7605_20470</name>
</gene>
<feature type="chain" id="PRO_5015400406" evidence="4">
    <location>
        <begin position="21"/>
        <end position="561"/>
    </location>
</feature>
<dbReference type="PANTHER" id="PTHR32328:SF0">
    <property type="entry name" value="L-SERYL-TRNA(SEC) SELENIUM TRANSFERASE"/>
    <property type="match status" value="1"/>
</dbReference>
<dbReference type="RefSeq" id="WP_106931889.1">
    <property type="nucleotide sequence ID" value="NZ_PYFT01000001.1"/>
</dbReference>
<comment type="cofactor">
    <cofactor evidence="1 3">
        <name>pyridoxal 5'-phosphate</name>
        <dbReference type="ChEBI" id="CHEBI:597326"/>
    </cofactor>
</comment>
<dbReference type="InterPro" id="IPR000277">
    <property type="entry name" value="Cys/Met-Metab_PyrdxlP-dep_enz"/>
</dbReference>
<feature type="signal peptide" evidence="4">
    <location>
        <begin position="1"/>
        <end position="20"/>
    </location>
</feature>
<name>A0A2T2YJM0_9BACT</name>
<keyword evidence="2 3" id="KW-0663">Pyridoxal phosphate</keyword>
<dbReference type="AlphaFoldDB" id="A0A2T2YJM0"/>
<evidence type="ECO:0000256" key="1">
    <source>
        <dbReference type="ARBA" id="ARBA00001933"/>
    </source>
</evidence>
<organism evidence="5 6">
    <name type="scientific">Adhaeribacter arboris</name>
    <dbReference type="NCBI Taxonomy" id="2072846"/>
    <lineage>
        <taxon>Bacteria</taxon>
        <taxon>Pseudomonadati</taxon>
        <taxon>Bacteroidota</taxon>
        <taxon>Cytophagia</taxon>
        <taxon>Cytophagales</taxon>
        <taxon>Hymenobacteraceae</taxon>
        <taxon>Adhaeribacter</taxon>
    </lineage>
</organism>
<sequence length="561" mass="60652">MKRRDILKGLSVLPISGVVAAGQSAMAHSATPTEFDLLDYMKSTESPEVMGPLKAGTNIYQSIGVEPIINCRGTFTIIGASVELPEVREAMEYACRYFVQLDELALGVGKRLAEITGAEWGMVSSGCAAGMKHVTAACVTGGNPEKLIRIPNLAGFDKTEVIIPKDSRNVYDHAIRNIGVTIIMVDSEDELRSAISPRTAMIYANADGLPASGPLSLESIAAIAKPKNVPILVDAAAEILTIPNVHLQKGASVVAYSGGKGIRGPQCAGLLLGKKDILMAAWQASAPHHGPGRDNKVGREEVMGMLAAVETWVKRDHEKEYKTWMGYLDTIANRVKKIEGVQTTVKEPTGLANRTPTLIISWDPAKLNLIGIELANELSSTKPRIALSTYNGNRNGVPDPNVTGLSISSWMMQPGNDKIVADRIYDVLSRKRPPRITTMKAPSTNLTGRWDATINFFTSQSQHTLFIEKQDGNWLQGSHKGDFDVRNLSGSIEGDQIKFRSVYQAPGDGINFTFSGTVSGDTMSGDIHMGEYLTAKFTAKKYVYPDSHQTIFVPIGPPLSS</sequence>
<evidence type="ECO:0000313" key="5">
    <source>
        <dbReference type="EMBL" id="PSR55708.1"/>
    </source>
</evidence>
<evidence type="ECO:0000256" key="3">
    <source>
        <dbReference type="RuleBase" id="RU362118"/>
    </source>
</evidence>
<dbReference type="EMBL" id="PYFT01000001">
    <property type="protein sequence ID" value="PSR55708.1"/>
    <property type="molecule type" value="Genomic_DNA"/>
</dbReference>
<dbReference type="GO" id="GO:0019346">
    <property type="term" value="P:transsulfuration"/>
    <property type="evidence" value="ECO:0007669"/>
    <property type="project" value="InterPro"/>
</dbReference>
<keyword evidence="4" id="KW-0732">Signal</keyword>
<protein>
    <submittedName>
        <fullName evidence="5">Selenocysteine synthase</fullName>
    </submittedName>
</protein>
<accession>A0A2T2YJM0</accession>
<dbReference type="Gene3D" id="3.40.640.10">
    <property type="entry name" value="Type I PLP-dependent aspartate aminotransferase-like (Major domain)"/>
    <property type="match status" value="1"/>
</dbReference>
<proteinExistence type="inferred from homology"/>
<keyword evidence="6" id="KW-1185">Reference proteome</keyword>
<evidence type="ECO:0000256" key="2">
    <source>
        <dbReference type="ARBA" id="ARBA00022898"/>
    </source>
</evidence>
<dbReference type="OrthoDB" id="9787096at2"/>
<dbReference type="InterPro" id="IPR015424">
    <property type="entry name" value="PyrdxlP-dep_Trfase"/>
</dbReference>
<comment type="similarity">
    <text evidence="3">Belongs to the trans-sulfuration enzymes family.</text>
</comment>
<dbReference type="SUPFAM" id="SSF53383">
    <property type="entry name" value="PLP-dependent transferases"/>
    <property type="match status" value="1"/>
</dbReference>
<dbReference type="Pfam" id="PF01053">
    <property type="entry name" value="Cys_Met_Meta_PP"/>
    <property type="match status" value="1"/>
</dbReference>
<dbReference type="PANTHER" id="PTHR32328">
    <property type="entry name" value="L-SERYL-TRNA(SEC) SELENIUM TRANSFERASE"/>
    <property type="match status" value="1"/>
</dbReference>
<evidence type="ECO:0000256" key="4">
    <source>
        <dbReference type="SAM" id="SignalP"/>
    </source>
</evidence>
<dbReference type="GO" id="GO:0030170">
    <property type="term" value="F:pyridoxal phosphate binding"/>
    <property type="evidence" value="ECO:0007669"/>
    <property type="project" value="InterPro"/>
</dbReference>
<reference evidence="5 6" key="1">
    <citation type="submission" date="2018-03" db="EMBL/GenBank/DDBJ databases">
        <title>Adhaeribacter sp. HMF7605 Genome sequencing and assembly.</title>
        <authorList>
            <person name="Kang H."/>
            <person name="Kang J."/>
            <person name="Cha I."/>
            <person name="Kim H."/>
            <person name="Joh K."/>
        </authorList>
    </citation>
    <scope>NUCLEOTIDE SEQUENCE [LARGE SCALE GENOMIC DNA]</scope>
    <source>
        <strain evidence="5 6">HMF7605</strain>
    </source>
</reference>
<dbReference type="GO" id="GO:0004125">
    <property type="term" value="F:L-seryl-tRNA(Sec) selenium transferase activity"/>
    <property type="evidence" value="ECO:0007669"/>
    <property type="project" value="TreeGrafter"/>
</dbReference>
<evidence type="ECO:0000313" key="6">
    <source>
        <dbReference type="Proteomes" id="UP000240357"/>
    </source>
</evidence>
<dbReference type="Proteomes" id="UP000240357">
    <property type="component" value="Unassembled WGS sequence"/>
</dbReference>
<dbReference type="InterPro" id="IPR015421">
    <property type="entry name" value="PyrdxlP-dep_Trfase_major"/>
</dbReference>